<protein>
    <submittedName>
        <fullName evidence="1">Uncharacterized protein</fullName>
    </submittedName>
</protein>
<name>A0A0F9KT26_9ZZZZ</name>
<proteinExistence type="predicted"/>
<reference evidence="1" key="1">
    <citation type="journal article" date="2015" name="Nature">
        <title>Complex archaea that bridge the gap between prokaryotes and eukaryotes.</title>
        <authorList>
            <person name="Spang A."/>
            <person name="Saw J.H."/>
            <person name="Jorgensen S.L."/>
            <person name="Zaremba-Niedzwiedzka K."/>
            <person name="Martijn J."/>
            <person name="Lind A.E."/>
            <person name="van Eijk R."/>
            <person name="Schleper C."/>
            <person name="Guy L."/>
            <person name="Ettema T.J."/>
        </authorList>
    </citation>
    <scope>NUCLEOTIDE SEQUENCE</scope>
</reference>
<organism evidence="1">
    <name type="scientific">marine sediment metagenome</name>
    <dbReference type="NCBI Taxonomy" id="412755"/>
    <lineage>
        <taxon>unclassified sequences</taxon>
        <taxon>metagenomes</taxon>
        <taxon>ecological metagenomes</taxon>
    </lineage>
</organism>
<accession>A0A0F9KT26</accession>
<sequence length="37" mass="4120">MSKGKLNVKMAAGECRCTRRGVKYCRTPKGVRFVGKC</sequence>
<gene>
    <name evidence="1" type="ORF">LCGC14_1288890</name>
</gene>
<dbReference type="AlphaFoldDB" id="A0A0F9KT26"/>
<comment type="caution">
    <text evidence="1">The sequence shown here is derived from an EMBL/GenBank/DDBJ whole genome shotgun (WGS) entry which is preliminary data.</text>
</comment>
<evidence type="ECO:0000313" key="1">
    <source>
        <dbReference type="EMBL" id="KKM85449.1"/>
    </source>
</evidence>
<dbReference type="EMBL" id="LAZR01007409">
    <property type="protein sequence ID" value="KKM85449.1"/>
    <property type="molecule type" value="Genomic_DNA"/>
</dbReference>